<evidence type="ECO:0000313" key="1">
    <source>
        <dbReference type="EMBL" id="CAJ0870333.1"/>
    </source>
</evidence>
<accession>A0AA48M3F1</accession>
<proteinExistence type="predicted"/>
<gene>
    <name evidence="1" type="ORF">AMST5_02220</name>
</gene>
<protein>
    <recommendedName>
        <fullName evidence="2">DUF2093 domain-containing protein</fullName>
    </recommendedName>
</protein>
<sequence length="98" mass="11562">MWSIIRSLRRLTGQPLSRRFNRRFRMNRYERTPQPAGEAEVEYLDGEYRVRKPGAYVRCAVTGEPIPLEDLRYWNVDLQEPYAGPHAKLMKLGVKKPD</sequence>
<dbReference type="InterPro" id="IPR018661">
    <property type="entry name" value="DUF2093"/>
</dbReference>
<dbReference type="Pfam" id="PF09866">
    <property type="entry name" value="DUF2093"/>
    <property type="match status" value="1"/>
</dbReference>
<organism evidence="1">
    <name type="scientific">freshwater sediment metagenome</name>
    <dbReference type="NCBI Taxonomy" id="556182"/>
    <lineage>
        <taxon>unclassified sequences</taxon>
        <taxon>metagenomes</taxon>
        <taxon>ecological metagenomes</taxon>
    </lineage>
</organism>
<name>A0AA48M3F1_9ZZZZ</name>
<evidence type="ECO:0008006" key="2">
    <source>
        <dbReference type="Google" id="ProtNLM"/>
    </source>
</evidence>
<reference evidence="1" key="1">
    <citation type="submission" date="2023-07" db="EMBL/GenBank/DDBJ databases">
        <authorList>
            <person name="Pelsma A.J. K."/>
        </authorList>
    </citation>
    <scope>NUCLEOTIDE SEQUENCE</scope>
</reference>
<dbReference type="AlphaFoldDB" id="A0AA48M3F1"/>
<dbReference type="EMBL" id="OY288114">
    <property type="protein sequence ID" value="CAJ0870333.1"/>
    <property type="molecule type" value="Genomic_DNA"/>
</dbReference>